<dbReference type="OrthoDB" id="9805504at2"/>
<evidence type="ECO:0000313" key="7">
    <source>
        <dbReference type="EMBL" id="ACD94099.1"/>
    </source>
</evidence>
<keyword evidence="3" id="KW-0378">Hydrolase</keyword>
<feature type="region of interest" description="Disordered" evidence="4">
    <location>
        <begin position="149"/>
        <end position="171"/>
    </location>
</feature>
<sequence length="171" mass="19217">MNRGLWCVIILLLLLSTGSPATAETLRGMVKAVHDGDTVVLVGRGTGRVTVRLYGVDAPETRKPDSPGQPFGSQAKRVLMFKLLGKEVVAEVQDRDQYGRAVAVLQLAGRDINAEMVAEGMAWAYRQYLGGPYASRYIALEEQARRQHRGLWRDTNPQPPWEFRRGQKRRR</sequence>
<dbReference type="HOGENOM" id="CLU_046484_7_0_7"/>
<dbReference type="SMART" id="SM00318">
    <property type="entry name" value="SNc"/>
    <property type="match status" value="1"/>
</dbReference>
<evidence type="ECO:0000256" key="5">
    <source>
        <dbReference type="SAM" id="SignalP"/>
    </source>
</evidence>
<name>B3E1K7_TRIL1</name>
<evidence type="ECO:0000259" key="6">
    <source>
        <dbReference type="PROSITE" id="PS50830"/>
    </source>
</evidence>
<dbReference type="PANTHER" id="PTHR12302">
    <property type="entry name" value="EBNA2 BINDING PROTEIN P100"/>
    <property type="match status" value="1"/>
</dbReference>
<dbReference type="PANTHER" id="PTHR12302:SF3">
    <property type="entry name" value="SERINE_THREONINE-PROTEIN KINASE 31"/>
    <property type="match status" value="1"/>
</dbReference>
<dbReference type="InterPro" id="IPR002071">
    <property type="entry name" value="Thermonucl_AS"/>
</dbReference>
<feature type="signal peptide" evidence="5">
    <location>
        <begin position="1"/>
        <end position="23"/>
    </location>
</feature>
<dbReference type="GO" id="GO:0003676">
    <property type="term" value="F:nucleic acid binding"/>
    <property type="evidence" value="ECO:0007669"/>
    <property type="project" value="InterPro"/>
</dbReference>
<gene>
    <name evidence="7" type="ordered locus">Glov_0371</name>
</gene>
<dbReference type="PROSITE" id="PS50830">
    <property type="entry name" value="TNASE_3"/>
    <property type="match status" value="1"/>
</dbReference>
<keyword evidence="5" id="KW-0732">Signal</keyword>
<dbReference type="Pfam" id="PF00565">
    <property type="entry name" value="SNase"/>
    <property type="match status" value="1"/>
</dbReference>
<dbReference type="AlphaFoldDB" id="B3E1K7"/>
<dbReference type="KEGG" id="glo:Glov_0371"/>
<dbReference type="Proteomes" id="UP000002420">
    <property type="component" value="Chromosome"/>
</dbReference>
<dbReference type="SUPFAM" id="SSF50199">
    <property type="entry name" value="Staphylococcal nuclease"/>
    <property type="match status" value="1"/>
</dbReference>
<evidence type="ECO:0000256" key="4">
    <source>
        <dbReference type="SAM" id="MobiDB-lite"/>
    </source>
</evidence>
<dbReference type="eggNOG" id="COG1525">
    <property type="taxonomic scope" value="Bacteria"/>
</dbReference>
<protein>
    <submittedName>
        <fullName evidence="7">Nuclease (SNase domain protein)</fullName>
    </submittedName>
</protein>
<feature type="chain" id="PRO_5002787516" evidence="5">
    <location>
        <begin position="24"/>
        <end position="171"/>
    </location>
</feature>
<dbReference type="Gene3D" id="2.40.50.90">
    <property type="match status" value="1"/>
</dbReference>
<dbReference type="InterPro" id="IPR016071">
    <property type="entry name" value="Staphylococal_nuclease_OB-fold"/>
</dbReference>
<dbReference type="InterPro" id="IPR035437">
    <property type="entry name" value="SNase_OB-fold_sf"/>
</dbReference>
<organism evidence="7 8">
    <name type="scientific">Trichlorobacter lovleyi (strain ATCC BAA-1151 / DSM 17278 / SZ)</name>
    <name type="common">Geobacter lovleyi</name>
    <dbReference type="NCBI Taxonomy" id="398767"/>
    <lineage>
        <taxon>Bacteria</taxon>
        <taxon>Pseudomonadati</taxon>
        <taxon>Thermodesulfobacteriota</taxon>
        <taxon>Desulfuromonadia</taxon>
        <taxon>Geobacterales</taxon>
        <taxon>Geobacteraceae</taxon>
        <taxon>Trichlorobacter</taxon>
    </lineage>
</organism>
<accession>B3E1K7</accession>
<feature type="domain" description="TNase-like" evidence="6">
    <location>
        <begin position="24"/>
        <end position="154"/>
    </location>
</feature>
<dbReference type="STRING" id="398767.Glov_0371"/>
<keyword evidence="1" id="KW-0540">Nuclease</keyword>
<reference evidence="7 8" key="1">
    <citation type="submission" date="2008-05" db="EMBL/GenBank/DDBJ databases">
        <title>Complete sequence of chromosome of Geobacter lovleyi SZ.</title>
        <authorList>
            <consortium name="US DOE Joint Genome Institute"/>
            <person name="Lucas S."/>
            <person name="Copeland A."/>
            <person name="Lapidus A."/>
            <person name="Glavina del Rio T."/>
            <person name="Dalin E."/>
            <person name="Tice H."/>
            <person name="Bruce D."/>
            <person name="Goodwin L."/>
            <person name="Pitluck S."/>
            <person name="Chertkov O."/>
            <person name="Meincke L."/>
            <person name="Brettin T."/>
            <person name="Detter J.C."/>
            <person name="Han C."/>
            <person name="Tapia R."/>
            <person name="Kuske C.R."/>
            <person name="Schmutz J."/>
            <person name="Larimer F."/>
            <person name="Land M."/>
            <person name="Hauser L."/>
            <person name="Kyrpides N."/>
            <person name="Mikhailova N."/>
            <person name="Sung Y."/>
            <person name="Fletcher K.E."/>
            <person name="Ritalahti K.M."/>
            <person name="Loeffler F.E."/>
            <person name="Richardson P."/>
        </authorList>
    </citation>
    <scope>NUCLEOTIDE SEQUENCE [LARGE SCALE GENOMIC DNA]</scope>
    <source>
        <strain evidence="8">ATCC BAA-1151 / DSM 17278 / SZ</strain>
    </source>
</reference>
<evidence type="ECO:0000256" key="3">
    <source>
        <dbReference type="ARBA" id="ARBA00022801"/>
    </source>
</evidence>
<dbReference type="GO" id="GO:0004519">
    <property type="term" value="F:endonuclease activity"/>
    <property type="evidence" value="ECO:0007669"/>
    <property type="project" value="UniProtKB-KW"/>
</dbReference>
<dbReference type="PROSITE" id="PS01123">
    <property type="entry name" value="TNASE_1"/>
    <property type="match status" value="1"/>
</dbReference>
<evidence type="ECO:0000313" key="8">
    <source>
        <dbReference type="Proteomes" id="UP000002420"/>
    </source>
</evidence>
<dbReference type="GO" id="GO:0016787">
    <property type="term" value="F:hydrolase activity"/>
    <property type="evidence" value="ECO:0007669"/>
    <property type="project" value="UniProtKB-KW"/>
</dbReference>
<dbReference type="EMBL" id="CP001089">
    <property type="protein sequence ID" value="ACD94099.1"/>
    <property type="molecule type" value="Genomic_DNA"/>
</dbReference>
<keyword evidence="8" id="KW-1185">Reference proteome</keyword>
<evidence type="ECO:0000256" key="2">
    <source>
        <dbReference type="ARBA" id="ARBA00022759"/>
    </source>
</evidence>
<proteinExistence type="predicted"/>
<evidence type="ECO:0000256" key="1">
    <source>
        <dbReference type="ARBA" id="ARBA00022722"/>
    </source>
</evidence>
<keyword evidence="2" id="KW-0255">Endonuclease</keyword>